<feature type="domain" description="CBS" evidence="12">
    <location>
        <begin position="274"/>
        <end position="331"/>
    </location>
</feature>
<dbReference type="RefSeq" id="WP_193518466.1">
    <property type="nucleotide sequence ID" value="NZ_BMXL01000028.1"/>
</dbReference>
<dbReference type="InterPro" id="IPR036318">
    <property type="entry name" value="FAD-bd_PCMH-like_sf"/>
</dbReference>
<dbReference type="Gene3D" id="3.30.465.10">
    <property type="match status" value="1"/>
</dbReference>
<dbReference type="AlphaFoldDB" id="A0A918XIN1"/>
<dbReference type="InterPro" id="IPR046342">
    <property type="entry name" value="CBS_dom_sf"/>
</dbReference>
<reference evidence="14 15" key="1">
    <citation type="journal article" date="2014" name="Int. J. Syst. Evol. Microbiol.">
        <title>Complete genome sequence of Corynebacterium casei LMG S-19264T (=DSM 44701T), isolated from a smear-ripened cheese.</title>
        <authorList>
            <consortium name="US DOE Joint Genome Institute (JGI-PGF)"/>
            <person name="Walter F."/>
            <person name="Albersmeier A."/>
            <person name="Kalinowski J."/>
            <person name="Ruckert C."/>
        </authorList>
    </citation>
    <scope>NUCLEOTIDE SEQUENCE [LARGE SCALE GENOMIC DNA]</scope>
    <source>
        <strain evidence="14 15">KCTC 19473</strain>
    </source>
</reference>
<dbReference type="SMART" id="SM01091">
    <property type="entry name" value="CorC_HlyC"/>
    <property type="match status" value="1"/>
</dbReference>
<dbReference type="InterPro" id="IPR002550">
    <property type="entry name" value="CNNM"/>
</dbReference>
<evidence type="ECO:0000259" key="12">
    <source>
        <dbReference type="PROSITE" id="PS51371"/>
    </source>
</evidence>
<evidence type="ECO:0000256" key="3">
    <source>
        <dbReference type="ARBA" id="ARBA00022475"/>
    </source>
</evidence>
<dbReference type="CDD" id="cd04590">
    <property type="entry name" value="CBS_pair_CorC_HlyC_assoc"/>
    <property type="match status" value="1"/>
</dbReference>
<dbReference type="PROSITE" id="PS51846">
    <property type="entry name" value="CNNM"/>
    <property type="match status" value="1"/>
</dbReference>
<evidence type="ECO:0000256" key="4">
    <source>
        <dbReference type="ARBA" id="ARBA00022692"/>
    </source>
</evidence>
<dbReference type="Pfam" id="PF00571">
    <property type="entry name" value="CBS"/>
    <property type="match status" value="2"/>
</dbReference>
<feature type="domain" description="CBS" evidence="12">
    <location>
        <begin position="216"/>
        <end position="267"/>
    </location>
</feature>
<proteinExistence type="inferred from homology"/>
<dbReference type="InterPro" id="IPR000644">
    <property type="entry name" value="CBS_dom"/>
</dbReference>
<dbReference type="Proteomes" id="UP000654947">
    <property type="component" value="Unassembled WGS sequence"/>
</dbReference>
<dbReference type="Gene3D" id="3.10.580.10">
    <property type="entry name" value="CBS-domain"/>
    <property type="match status" value="1"/>
</dbReference>
<dbReference type="Pfam" id="PF01595">
    <property type="entry name" value="CNNM"/>
    <property type="match status" value="1"/>
</dbReference>
<evidence type="ECO:0000256" key="9">
    <source>
        <dbReference type="PROSITE-ProRule" id="PRU00703"/>
    </source>
</evidence>
<evidence type="ECO:0000256" key="8">
    <source>
        <dbReference type="ARBA" id="ARBA00023136"/>
    </source>
</evidence>
<dbReference type="Pfam" id="PF03471">
    <property type="entry name" value="CorC_HlyC"/>
    <property type="match status" value="1"/>
</dbReference>
<evidence type="ECO:0000259" key="13">
    <source>
        <dbReference type="PROSITE" id="PS51846"/>
    </source>
</evidence>
<keyword evidence="4 10" id="KW-0812">Transmembrane</keyword>
<keyword evidence="5" id="KW-0677">Repeat</keyword>
<sequence length="419" mass="44727">MGGYETQIVLVLVLVVLNALFAGSEIALITLREGQLKQLAESGPGGRAAVRLARDPNRFLATIQIGITLAGFLASATAAVALAQPLIEPLGFLGQYAAPVAVVGVTVLLSFMTLVLGELAPKRIAMQRAEGWARLVARPLDLIAALSRPAVWLLGVSTDLVVRLAGVDPNASREEVSEEELREMISDQRDISPEQRTILSGAFDIGDRRLRHVLVPRREMDTVPSGASVDQALRMLAERGHSRAPVLSADGMDEVVGITHWADLVGATGWVWESLREPLLLPDSLSVSRALRRLTAQRRQMAVVINENGDVAGIVSLEDLLEEVVGEIYDETDREPGPSRLPNGTLRLPGTYPVHDLPDLGVELTERPAGAYITVAGLVLLLLGEIPSGPGASVTVGGWTFTVTDADGRVVSEVLLSPS</sequence>
<feature type="domain" description="CNNM transmembrane" evidence="13">
    <location>
        <begin position="1"/>
        <end position="207"/>
    </location>
</feature>
<accession>A0A918XIN1</accession>
<dbReference type="PROSITE" id="PS51371">
    <property type="entry name" value="CBS"/>
    <property type="match status" value="2"/>
</dbReference>
<name>A0A918XIN1_9ACTN</name>
<dbReference type="PANTHER" id="PTHR43099:SF5">
    <property type="entry name" value="HLYC_CORC FAMILY TRANSPORTER"/>
    <property type="match status" value="1"/>
</dbReference>
<comment type="similarity">
    <text evidence="2">Belongs to the UPF0053 family.</text>
</comment>
<feature type="transmembrane region" description="Helical" evidence="11">
    <location>
        <begin position="6"/>
        <end position="29"/>
    </location>
</feature>
<feature type="transmembrane region" description="Helical" evidence="11">
    <location>
        <begin position="59"/>
        <end position="84"/>
    </location>
</feature>
<keyword evidence="3" id="KW-1003">Cell membrane</keyword>
<dbReference type="InterPro" id="IPR016169">
    <property type="entry name" value="FAD-bd_PCMH_sub2"/>
</dbReference>
<dbReference type="PANTHER" id="PTHR43099">
    <property type="entry name" value="UPF0053 PROTEIN YRKA"/>
    <property type="match status" value="1"/>
</dbReference>
<keyword evidence="8 10" id="KW-0472">Membrane</keyword>
<organism evidence="14 15">
    <name type="scientific">Nocardiopsis kunsanensis</name>
    <dbReference type="NCBI Taxonomy" id="141693"/>
    <lineage>
        <taxon>Bacteria</taxon>
        <taxon>Bacillati</taxon>
        <taxon>Actinomycetota</taxon>
        <taxon>Actinomycetes</taxon>
        <taxon>Streptosporangiales</taxon>
        <taxon>Nocardiopsidaceae</taxon>
        <taxon>Nocardiopsis</taxon>
    </lineage>
</organism>
<dbReference type="InterPro" id="IPR044751">
    <property type="entry name" value="Ion_transp-like_CBS"/>
</dbReference>
<evidence type="ECO:0000256" key="10">
    <source>
        <dbReference type="PROSITE-ProRule" id="PRU01193"/>
    </source>
</evidence>
<dbReference type="InterPro" id="IPR005170">
    <property type="entry name" value="Transptr-assoc_dom"/>
</dbReference>
<evidence type="ECO:0000256" key="5">
    <source>
        <dbReference type="ARBA" id="ARBA00022737"/>
    </source>
</evidence>
<evidence type="ECO:0000256" key="1">
    <source>
        <dbReference type="ARBA" id="ARBA00004651"/>
    </source>
</evidence>
<dbReference type="SMART" id="SM00116">
    <property type="entry name" value="CBS"/>
    <property type="match status" value="2"/>
</dbReference>
<keyword evidence="7 9" id="KW-0129">CBS domain</keyword>
<evidence type="ECO:0000256" key="11">
    <source>
        <dbReference type="SAM" id="Phobius"/>
    </source>
</evidence>
<dbReference type="EMBL" id="BMXL01000028">
    <property type="protein sequence ID" value="GHD33958.1"/>
    <property type="molecule type" value="Genomic_DNA"/>
</dbReference>
<dbReference type="SUPFAM" id="SSF54631">
    <property type="entry name" value="CBS-domain pair"/>
    <property type="match status" value="1"/>
</dbReference>
<evidence type="ECO:0000313" key="14">
    <source>
        <dbReference type="EMBL" id="GHD33958.1"/>
    </source>
</evidence>
<dbReference type="GO" id="GO:0005886">
    <property type="term" value="C:plasma membrane"/>
    <property type="evidence" value="ECO:0007669"/>
    <property type="project" value="UniProtKB-SubCell"/>
</dbReference>
<dbReference type="GO" id="GO:0050660">
    <property type="term" value="F:flavin adenine dinucleotide binding"/>
    <property type="evidence" value="ECO:0007669"/>
    <property type="project" value="InterPro"/>
</dbReference>
<evidence type="ECO:0000313" key="15">
    <source>
        <dbReference type="Proteomes" id="UP000654947"/>
    </source>
</evidence>
<feature type="transmembrane region" description="Helical" evidence="11">
    <location>
        <begin position="96"/>
        <end position="117"/>
    </location>
</feature>
<evidence type="ECO:0000256" key="2">
    <source>
        <dbReference type="ARBA" id="ARBA00006337"/>
    </source>
</evidence>
<dbReference type="SUPFAM" id="SSF56176">
    <property type="entry name" value="FAD-binding/transporter-associated domain-like"/>
    <property type="match status" value="1"/>
</dbReference>
<keyword evidence="6 10" id="KW-1133">Transmembrane helix</keyword>
<comment type="subcellular location">
    <subcellularLocation>
        <location evidence="1">Cell membrane</location>
        <topology evidence="1">Multi-pass membrane protein</topology>
    </subcellularLocation>
</comment>
<evidence type="ECO:0000256" key="7">
    <source>
        <dbReference type="ARBA" id="ARBA00023122"/>
    </source>
</evidence>
<comment type="caution">
    <text evidence="14">The sequence shown here is derived from an EMBL/GenBank/DDBJ whole genome shotgun (WGS) entry which is preliminary data.</text>
</comment>
<keyword evidence="15" id="KW-1185">Reference proteome</keyword>
<protein>
    <submittedName>
        <fullName evidence="14">Membrane protein</fullName>
    </submittedName>
</protein>
<evidence type="ECO:0000256" key="6">
    <source>
        <dbReference type="ARBA" id="ARBA00022989"/>
    </source>
</evidence>
<gene>
    <name evidence="14" type="ORF">GCM10007147_39220</name>
</gene>
<dbReference type="InterPro" id="IPR051676">
    <property type="entry name" value="UPF0053_domain"/>
</dbReference>